<evidence type="ECO:0000259" key="5">
    <source>
        <dbReference type="PROSITE" id="PS51319"/>
    </source>
</evidence>
<dbReference type="SMR" id="A0A445KIR6"/>
<accession>A0A445KIR6</accession>
<feature type="compositionally biased region" description="Polar residues" evidence="4">
    <location>
        <begin position="455"/>
        <end position="478"/>
    </location>
</feature>
<feature type="compositionally biased region" description="Low complexity" evidence="4">
    <location>
        <begin position="549"/>
        <end position="560"/>
    </location>
</feature>
<dbReference type="GO" id="GO:0005634">
    <property type="term" value="C:nucleus"/>
    <property type="evidence" value="ECO:0007669"/>
    <property type="project" value="UniProtKB-SubCell"/>
</dbReference>
<dbReference type="PANTHER" id="PTHR46548:SF1">
    <property type="entry name" value="BAH AND TFIIS DOMAIN-CONTAINING PROTEIN-RELATED"/>
    <property type="match status" value="1"/>
</dbReference>
<name>A0A445KIR6_GLYSO</name>
<dbReference type="Gramene" id="XM_028375687.1">
    <property type="protein sequence ID" value="XP_028231488.1"/>
    <property type="gene ID" value="LOC114411938"/>
</dbReference>
<dbReference type="EMBL" id="QZWG01000005">
    <property type="protein sequence ID" value="RZC10804.1"/>
    <property type="molecule type" value="Genomic_DNA"/>
</dbReference>
<feature type="region of interest" description="Disordered" evidence="4">
    <location>
        <begin position="1"/>
        <end position="70"/>
    </location>
</feature>
<feature type="compositionally biased region" description="Polar residues" evidence="4">
    <location>
        <begin position="408"/>
        <end position="426"/>
    </location>
</feature>
<comment type="subcellular location">
    <subcellularLocation>
        <location evidence="1 3">Nucleus</location>
    </subcellularLocation>
</comment>
<evidence type="ECO:0000256" key="4">
    <source>
        <dbReference type="SAM" id="MobiDB-lite"/>
    </source>
</evidence>
<dbReference type="Gene3D" id="1.20.930.10">
    <property type="entry name" value="Conserved domain common to transcription factors TFIIS, elongin A, CRSP70"/>
    <property type="match status" value="1"/>
</dbReference>
<comment type="caution">
    <text evidence="6">The sequence shown here is derived from an EMBL/GenBank/DDBJ whole genome shotgun (WGS) entry which is preliminary data.</text>
</comment>
<dbReference type="Proteomes" id="UP000289340">
    <property type="component" value="Chromosome 5"/>
</dbReference>
<evidence type="ECO:0000256" key="3">
    <source>
        <dbReference type="PROSITE-ProRule" id="PRU00649"/>
    </source>
</evidence>
<feature type="compositionally biased region" description="Basic and acidic residues" evidence="4">
    <location>
        <begin position="822"/>
        <end position="846"/>
    </location>
</feature>
<evidence type="ECO:0000313" key="7">
    <source>
        <dbReference type="Proteomes" id="UP000289340"/>
    </source>
</evidence>
<evidence type="ECO:0000256" key="2">
    <source>
        <dbReference type="ARBA" id="ARBA00023242"/>
    </source>
</evidence>
<dbReference type="InterPro" id="IPR017923">
    <property type="entry name" value="TFIIS_N"/>
</dbReference>
<gene>
    <name evidence="6" type="ORF">D0Y65_011175</name>
</gene>
<dbReference type="CDD" id="cd00183">
    <property type="entry name" value="TFIIS_I"/>
    <property type="match status" value="1"/>
</dbReference>
<sequence length="1428" mass="152077">MQPGGRSPKPVSSPTSTSQLKSGSDSVQNSVSSFSSHVKGRKRERVDQGQESVKRDRSTKNDDGDSGNFKADSILKTEIAKVTEKGGLIDPEGVEKLVQLMVPDGNEKKIDLASRSMLAAVIAATEKFDCLSRFVQLKGLPVFDEWLQEAHKGKLGEGIGSRDGDKSVDDFLFVLLRALDKLPVNLQALQACNIGKSVNHLRTHKNLEIQKKARGLVDTWKKRVEAEMIINDARSCSVQTVPWPARQRLSEVAQGGNKHSSGSADVAMKSSVTQLSASKTASPKIAPGENTTRSTSASPGSTKSVPSPAPATANLKDGQPHAAAVSGSSDLPVANARDEKSSSSSPSHNSQSYSSDHAKAGGFSGKEDARSSTAMSVNKVSGGSSRHRRSMNGFPGSTPSRRQRETGSSRNSSHKNLISEKISQSGLREKANDGTLLEGHTPKLIVKIPNRGRSPAQSATAGSSDDPSIMNSRASSPALSEKHDQFDRCSKEKSDFYRANIGADINTESWQSNDFKDVLTGSDEGDGSPAAITDEQCRTGEDCKKVSDVSKTTSSSPGSESKARNLQDASYSSINALIEGVKYTEADDVGMNLLARVAAGEISKSESGMPAGSPKKNTTTIEQSYAGNAAVVKSSEEYLVQDKCYSNAEHMKQDSRSGDFGTDDDIRAFEGKATGEHNPSSMDLQVTETSLESKGKLIVKSSGTSAGIPESTFQEVRDIDSSKLVKEKKVVVRVDAVNNVDEVNVVAREGETEAIEKLSHTCEEVDVKCDNHASEGLSCDKETAGKSPATCVPSDSVKATDENALQSSGYIVDKVPEYLNERESEKNDDMAAQDHAKQSLKQKNESENDAIMVPENRGLCSGATGLDAEYVEENSGTKEVCDQDAGAGQILHTDLPSFPSREMDQHSGQRDSKLAAMESEEAEECTSTTGDASSASVAGVSEVDTKVEFDLNERLNADDGKCSEIPGSTPAARLVSPVPFSASSMSFGILSITVAAAAAAKGPFVPHEDLLKSKKELGWKGSAATSAFRPAEPRKVMEIPLDMSTTPIPNDEARKQSRVPLDFDLNVSDEIILDDLSSQNCARQTDCVTRSDDGHDPNKSMASHVRCSGGLGLDLNLVDGASDVGNCTLSSSHKMDVPLTQFKSAASGPPNGKMSVLRDFDLNDGPIVDEVTTEHLMSTRSARNSVPSQPPISGLRMSNAEVGNVSSWFPSTGNTYSAVTISSIMSDRGDKPFSIVAPNVSERVLGPATGSNPFGPDIYRGAVLSSSPAVPYQSAPFQYPVFPFNSSFPLPSASFSGGSTPYVDTTSGGRLCFPVVNSQLIGSVGNVSAHYPRPYVVSFPDGSNSSGAENSRKRARQGLDLNAGPGSDLEGRDESSPLVPRQLSVASSQAQLEEQARMFHLSSDVLKRKEPDGGWDGYKQSSWQYHNL</sequence>
<feature type="region of interest" description="Disordered" evidence="4">
    <location>
        <begin position="250"/>
        <end position="490"/>
    </location>
</feature>
<feature type="domain" description="TFIIS N-terminal" evidence="5">
    <location>
        <begin position="150"/>
        <end position="227"/>
    </location>
</feature>
<feature type="region of interest" description="Disordered" evidence="4">
    <location>
        <begin position="545"/>
        <end position="566"/>
    </location>
</feature>
<dbReference type="SUPFAM" id="SSF47676">
    <property type="entry name" value="Conserved domain common to transcription factors TFIIS, elongin A, CRSP70"/>
    <property type="match status" value="1"/>
</dbReference>
<feature type="compositionally biased region" description="Low complexity" evidence="4">
    <location>
        <begin position="342"/>
        <end position="355"/>
    </location>
</feature>
<feature type="region of interest" description="Disordered" evidence="4">
    <location>
        <begin position="1341"/>
        <end position="1390"/>
    </location>
</feature>
<feature type="compositionally biased region" description="Basic and acidic residues" evidence="4">
    <location>
        <begin position="44"/>
        <end position="63"/>
    </location>
</feature>
<protein>
    <recommendedName>
        <fullName evidence="5">TFIIS N-terminal domain-containing protein</fullName>
    </recommendedName>
</protein>
<dbReference type="SMART" id="SM00509">
    <property type="entry name" value="TFS2N"/>
    <property type="match status" value="1"/>
</dbReference>
<keyword evidence="2 3" id="KW-0539">Nucleus</keyword>
<evidence type="ECO:0000313" key="6">
    <source>
        <dbReference type="EMBL" id="RZC10804.1"/>
    </source>
</evidence>
<keyword evidence="7" id="KW-1185">Reference proteome</keyword>
<proteinExistence type="predicted"/>
<feature type="compositionally biased region" description="Basic and acidic residues" evidence="4">
    <location>
        <begin position="480"/>
        <end position="490"/>
    </location>
</feature>
<feature type="region of interest" description="Disordered" evidence="4">
    <location>
        <begin position="822"/>
        <end position="851"/>
    </location>
</feature>
<feature type="compositionally biased region" description="Low complexity" evidence="4">
    <location>
        <begin position="7"/>
        <end position="37"/>
    </location>
</feature>
<reference evidence="6 7" key="1">
    <citation type="submission" date="2018-09" db="EMBL/GenBank/DDBJ databases">
        <title>A high-quality reference genome of wild soybean provides a powerful tool to mine soybean genomes.</title>
        <authorList>
            <person name="Xie M."/>
            <person name="Chung C.Y.L."/>
            <person name="Li M.-W."/>
            <person name="Wong F.-L."/>
            <person name="Chan T.-F."/>
            <person name="Lam H.-M."/>
        </authorList>
    </citation>
    <scope>NUCLEOTIDE SEQUENCE [LARGE SCALE GENOMIC DNA]</scope>
    <source>
        <strain evidence="7">cv. W05</strain>
        <tissue evidence="6">Hypocotyl of etiolated seedlings</tissue>
    </source>
</reference>
<dbReference type="InterPro" id="IPR035441">
    <property type="entry name" value="TFIIS/LEDGF_dom_sf"/>
</dbReference>
<dbReference type="Pfam" id="PF08711">
    <property type="entry name" value="Med26"/>
    <property type="match status" value="1"/>
</dbReference>
<evidence type="ECO:0000256" key="1">
    <source>
        <dbReference type="ARBA" id="ARBA00004123"/>
    </source>
</evidence>
<organism evidence="6 7">
    <name type="scientific">Glycine soja</name>
    <name type="common">Wild soybean</name>
    <dbReference type="NCBI Taxonomy" id="3848"/>
    <lineage>
        <taxon>Eukaryota</taxon>
        <taxon>Viridiplantae</taxon>
        <taxon>Streptophyta</taxon>
        <taxon>Embryophyta</taxon>
        <taxon>Tracheophyta</taxon>
        <taxon>Spermatophyta</taxon>
        <taxon>Magnoliopsida</taxon>
        <taxon>eudicotyledons</taxon>
        <taxon>Gunneridae</taxon>
        <taxon>Pentapetalae</taxon>
        <taxon>rosids</taxon>
        <taxon>fabids</taxon>
        <taxon>Fabales</taxon>
        <taxon>Fabaceae</taxon>
        <taxon>Papilionoideae</taxon>
        <taxon>50 kb inversion clade</taxon>
        <taxon>NPAAA clade</taxon>
        <taxon>indigoferoid/millettioid clade</taxon>
        <taxon>Phaseoleae</taxon>
        <taxon>Glycine</taxon>
        <taxon>Glycine subgen. Soja</taxon>
    </lineage>
</organism>
<dbReference type="PANTHER" id="PTHR46548">
    <property type="entry name" value="BAH AND TFIIS DOMAIN-CONTAINING PROTEIN-RELATED"/>
    <property type="match status" value="1"/>
</dbReference>
<feature type="compositionally biased region" description="Polar residues" evidence="4">
    <location>
        <begin position="270"/>
        <end position="281"/>
    </location>
</feature>
<dbReference type="InterPro" id="IPR003617">
    <property type="entry name" value="TFIIS/CRSP70_N_sub"/>
</dbReference>
<dbReference type="PROSITE" id="PS51319">
    <property type="entry name" value="TFIIS_N"/>
    <property type="match status" value="1"/>
</dbReference>
<feature type="compositionally biased region" description="Polar residues" evidence="4">
    <location>
        <begin position="371"/>
        <end position="384"/>
    </location>
</feature>
<feature type="compositionally biased region" description="Polar residues" evidence="4">
    <location>
        <begin position="289"/>
        <end position="305"/>
    </location>
</feature>